<protein>
    <submittedName>
        <fullName evidence="1">Uncharacterized protein</fullName>
    </submittedName>
</protein>
<reference evidence="1" key="2">
    <citation type="submission" date="2020-11" db="EMBL/GenBank/DDBJ databases">
        <authorList>
            <person name="McCartney M.A."/>
            <person name="Auch B."/>
            <person name="Kono T."/>
            <person name="Mallez S."/>
            <person name="Becker A."/>
            <person name="Gohl D.M."/>
            <person name="Silverstein K.A.T."/>
            <person name="Koren S."/>
            <person name="Bechman K.B."/>
            <person name="Herman A."/>
            <person name="Abrahante J.E."/>
            <person name="Garbe J."/>
        </authorList>
    </citation>
    <scope>NUCLEOTIDE SEQUENCE</scope>
    <source>
        <strain evidence="1">Duluth1</strain>
        <tissue evidence="1">Whole animal</tissue>
    </source>
</reference>
<proteinExistence type="predicted"/>
<keyword evidence="2" id="KW-1185">Reference proteome</keyword>
<reference evidence="1" key="1">
    <citation type="journal article" date="2019" name="bioRxiv">
        <title>The Genome of the Zebra Mussel, Dreissena polymorpha: A Resource for Invasive Species Research.</title>
        <authorList>
            <person name="McCartney M.A."/>
            <person name="Auch B."/>
            <person name="Kono T."/>
            <person name="Mallez S."/>
            <person name="Zhang Y."/>
            <person name="Obille A."/>
            <person name="Becker A."/>
            <person name="Abrahante J.E."/>
            <person name="Garbe J."/>
            <person name="Badalamenti J.P."/>
            <person name="Herman A."/>
            <person name="Mangelson H."/>
            <person name="Liachko I."/>
            <person name="Sullivan S."/>
            <person name="Sone E.D."/>
            <person name="Koren S."/>
            <person name="Silverstein K.A.T."/>
            <person name="Beckman K.B."/>
            <person name="Gohl D.M."/>
        </authorList>
    </citation>
    <scope>NUCLEOTIDE SEQUENCE</scope>
    <source>
        <strain evidence="1">Duluth1</strain>
        <tissue evidence="1">Whole animal</tissue>
    </source>
</reference>
<dbReference type="AlphaFoldDB" id="A0A9D4KF17"/>
<sequence length="78" mass="9056">MIRQSSNGAGNFVSQFTQRLYLEHFTAANVRLHFKGGSKYKQPLSLRRKSSIRSYVFRYFPTMSNDSNNGNEYVTKIN</sequence>
<gene>
    <name evidence="1" type="ORF">DPMN_111731</name>
</gene>
<accession>A0A9D4KF17</accession>
<evidence type="ECO:0000313" key="2">
    <source>
        <dbReference type="Proteomes" id="UP000828390"/>
    </source>
</evidence>
<evidence type="ECO:0000313" key="1">
    <source>
        <dbReference type="EMBL" id="KAH3838323.1"/>
    </source>
</evidence>
<dbReference type="Proteomes" id="UP000828390">
    <property type="component" value="Unassembled WGS sequence"/>
</dbReference>
<dbReference type="EMBL" id="JAIWYP010000004">
    <property type="protein sequence ID" value="KAH3838323.1"/>
    <property type="molecule type" value="Genomic_DNA"/>
</dbReference>
<comment type="caution">
    <text evidence="1">The sequence shown here is derived from an EMBL/GenBank/DDBJ whole genome shotgun (WGS) entry which is preliminary data.</text>
</comment>
<name>A0A9D4KF17_DREPO</name>
<organism evidence="1 2">
    <name type="scientific">Dreissena polymorpha</name>
    <name type="common">Zebra mussel</name>
    <name type="synonym">Mytilus polymorpha</name>
    <dbReference type="NCBI Taxonomy" id="45954"/>
    <lineage>
        <taxon>Eukaryota</taxon>
        <taxon>Metazoa</taxon>
        <taxon>Spiralia</taxon>
        <taxon>Lophotrochozoa</taxon>
        <taxon>Mollusca</taxon>
        <taxon>Bivalvia</taxon>
        <taxon>Autobranchia</taxon>
        <taxon>Heteroconchia</taxon>
        <taxon>Euheterodonta</taxon>
        <taxon>Imparidentia</taxon>
        <taxon>Neoheterodontei</taxon>
        <taxon>Myida</taxon>
        <taxon>Dreissenoidea</taxon>
        <taxon>Dreissenidae</taxon>
        <taxon>Dreissena</taxon>
    </lineage>
</organism>